<dbReference type="GO" id="GO:0003824">
    <property type="term" value="F:catalytic activity"/>
    <property type="evidence" value="ECO:0007669"/>
    <property type="project" value="UniProtKB-ARBA"/>
</dbReference>
<dbReference type="GO" id="GO:0005975">
    <property type="term" value="P:carbohydrate metabolic process"/>
    <property type="evidence" value="ECO:0007669"/>
    <property type="project" value="InterPro"/>
</dbReference>
<dbReference type="OrthoDB" id="10036721at2759"/>
<evidence type="ECO:0000313" key="3">
    <source>
        <dbReference type="Proteomes" id="UP000781932"/>
    </source>
</evidence>
<organism evidence="2 3">
    <name type="scientific">Colletotrichum karsti</name>
    <dbReference type="NCBI Taxonomy" id="1095194"/>
    <lineage>
        <taxon>Eukaryota</taxon>
        <taxon>Fungi</taxon>
        <taxon>Dikarya</taxon>
        <taxon>Ascomycota</taxon>
        <taxon>Pezizomycotina</taxon>
        <taxon>Sordariomycetes</taxon>
        <taxon>Hypocreomycetidae</taxon>
        <taxon>Glomerellales</taxon>
        <taxon>Glomerellaceae</taxon>
        <taxon>Colletotrichum</taxon>
        <taxon>Colletotrichum boninense species complex</taxon>
    </lineage>
</organism>
<dbReference type="InterPro" id="IPR012341">
    <property type="entry name" value="6hp_glycosidase-like_sf"/>
</dbReference>
<dbReference type="Gene3D" id="1.50.10.10">
    <property type="match status" value="1"/>
</dbReference>
<dbReference type="PANTHER" id="PTHR34987:SF4">
    <property type="entry name" value="ALPHA-L-RHAMNOSIDASE C-TERMINAL DOMAIN-CONTAINING PROTEIN"/>
    <property type="match status" value="1"/>
</dbReference>
<accession>A0A9P6LDM0</accession>
<gene>
    <name evidence="2" type="ORF">CkaCkLH20_10626</name>
</gene>
<dbReference type="Proteomes" id="UP000781932">
    <property type="component" value="Unassembled WGS sequence"/>
</dbReference>
<dbReference type="InterPro" id="IPR008928">
    <property type="entry name" value="6-hairpin_glycosidase_sf"/>
</dbReference>
<dbReference type="Pfam" id="PF17390">
    <property type="entry name" value="Bac_rhamnosid_C"/>
    <property type="match status" value="1"/>
</dbReference>
<comment type="caution">
    <text evidence="2">The sequence shown here is derived from an EMBL/GenBank/DDBJ whole genome shotgun (WGS) entry which is preliminary data.</text>
</comment>
<evidence type="ECO:0000313" key="2">
    <source>
        <dbReference type="EMBL" id="KAF9871994.1"/>
    </source>
</evidence>
<protein>
    <submittedName>
        <fullName evidence="2">Alpha-l-rhamnosidase</fullName>
    </submittedName>
</protein>
<dbReference type="GeneID" id="62166414"/>
<evidence type="ECO:0000259" key="1">
    <source>
        <dbReference type="Pfam" id="PF17390"/>
    </source>
</evidence>
<dbReference type="EMBL" id="JAATWM020000041">
    <property type="protein sequence ID" value="KAF9871994.1"/>
    <property type="molecule type" value="Genomic_DNA"/>
</dbReference>
<reference evidence="2" key="2">
    <citation type="submission" date="2020-11" db="EMBL/GenBank/DDBJ databases">
        <title>Whole genome sequencing of Colletotrichum sp.</title>
        <authorList>
            <person name="Li H."/>
        </authorList>
    </citation>
    <scope>NUCLEOTIDE SEQUENCE</scope>
    <source>
        <strain evidence="2">CkLH20</strain>
    </source>
</reference>
<dbReference type="RefSeq" id="XP_038741455.1">
    <property type="nucleotide sequence ID" value="XM_038893340.1"/>
</dbReference>
<reference evidence="2" key="1">
    <citation type="submission" date="2020-03" db="EMBL/GenBank/DDBJ databases">
        <authorList>
            <person name="He L."/>
        </authorList>
    </citation>
    <scope>NUCLEOTIDE SEQUENCE</scope>
    <source>
        <strain evidence="2">CkLH20</strain>
    </source>
</reference>
<name>A0A9P6LDM0_9PEZI</name>
<keyword evidence="3" id="KW-1185">Reference proteome</keyword>
<dbReference type="AlphaFoldDB" id="A0A9P6LDM0"/>
<proteinExistence type="predicted"/>
<dbReference type="PANTHER" id="PTHR34987">
    <property type="entry name" value="C, PUTATIVE (AFU_ORTHOLOGUE AFUA_3G02880)-RELATED"/>
    <property type="match status" value="1"/>
</dbReference>
<sequence>MVVTSRLSIAPEKVLSASAGVQGDAKSGSLTLTNEDVSEAAERATVVFDFGLCVGGVPVFTIDSAHGEGPISLQAVYSETSDGINCETGDGPFFFFSNAMDSYRNVSMTIVPSGSRQILKPTLAQLSQRYLKLVLLSAKSSVVVSKVELEQLRPPIKPKASFYCSDEKLNRIWNDGVRTVDMCTVLKGETAPSWEVTNEGTRVLGQHWAPCRQGTRWGDKEVSFQVLVENFGASWGVHMVANGIIFCLDVEAEELRAYEGLADQSAVFPVKCFGSWSTHGIAKKGDWIQVSTITTGNIVAVTIDGREVATLSDVQLRPVLGGSGINTGSVAFGGPNGWLAVYRDLVVKDKNEGILYENNLRLENRDRTMADFQVGTNAVSCMIDGAKRDRATFGGDLFVSGRGVAYAGLDMDAVAGSIELLASHQTADGYLGNLCPIQAPIHTGDEPPPTYAFYSMTYAFLLVVAIKDYWMHSGDDEIPKRFLPAAERLLQFAGSQVKPSGLIEVHPELSMHWYPLGGPVFGASGTTNLAYYDAINAVVAMTADVDRRAQLSERAENLKKSILANLWNSETCSVRMGTALPSDGVCQDTNGYGLSLGVSPEPEKTSTHLICPSDTKPVAFKGLNHWDRTGVISPYATGFAVEALFAHQKGLEAIQLMRSVWEPMADSSSPNYSGGHWEAMTADGKPFGHDTSLMHAWSSWPVFLLPQYVTGVKPVEPGWSRMRIAPVVCGVESAHYDNETPKGKIEVDLGVDGTSGQIAVTVTLPSGVTAELSPPLGYFNSGKDTLDGPIEKVVVHFEHK</sequence>
<dbReference type="Gene3D" id="2.60.420.10">
    <property type="entry name" value="Maltose phosphorylase, domain 3"/>
    <property type="match status" value="1"/>
</dbReference>
<feature type="domain" description="Alpha-L-rhamnosidase C-terminal" evidence="1">
    <location>
        <begin position="711"/>
        <end position="773"/>
    </location>
</feature>
<dbReference type="SUPFAM" id="SSF48208">
    <property type="entry name" value="Six-hairpin glycosidases"/>
    <property type="match status" value="1"/>
</dbReference>
<dbReference type="InterPro" id="IPR035398">
    <property type="entry name" value="Bac_rhamnosid_C"/>
</dbReference>